<comment type="caution">
    <text evidence="2">The sequence shown here is derived from an EMBL/GenBank/DDBJ whole genome shotgun (WGS) entry which is preliminary data.</text>
</comment>
<dbReference type="Proteomes" id="UP001189429">
    <property type="component" value="Unassembled WGS sequence"/>
</dbReference>
<keyword evidence="3" id="KW-1185">Reference proteome</keyword>
<evidence type="ECO:0008006" key="4">
    <source>
        <dbReference type="Google" id="ProtNLM"/>
    </source>
</evidence>
<evidence type="ECO:0000313" key="3">
    <source>
        <dbReference type="Proteomes" id="UP001189429"/>
    </source>
</evidence>
<protein>
    <recommendedName>
        <fullName evidence="4">SET domain-containing protein</fullName>
    </recommendedName>
</protein>
<dbReference type="PANTHER" id="PTHR33524">
    <property type="entry name" value="C5ORF35"/>
    <property type="match status" value="1"/>
</dbReference>
<dbReference type="PANTHER" id="PTHR33524:SF1">
    <property type="entry name" value="SET DOMAIN-CONTAINING PROTEIN"/>
    <property type="match status" value="1"/>
</dbReference>
<evidence type="ECO:0000313" key="2">
    <source>
        <dbReference type="EMBL" id="CAK0874029.1"/>
    </source>
</evidence>
<evidence type="ECO:0000256" key="1">
    <source>
        <dbReference type="SAM" id="MobiDB-lite"/>
    </source>
</evidence>
<dbReference type="InterPro" id="IPR040415">
    <property type="entry name" value="SETD9"/>
</dbReference>
<feature type="region of interest" description="Disordered" evidence="1">
    <location>
        <begin position="156"/>
        <end position="178"/>
    </location>
</feature>
<sequence>MASHLRIAVCNSASALGALTGLYGLAKILEEQLHFERLDRAYLGSENHHDAAALKLWHAQHVQRLDTRGCDQSTARKDLEQVGMDQVRWENRAVCARLVKEELERRSGGGGGGRAAVAGTLEHQAGGASTVVSSCALLAGPQANVSASQVASAAPIDGPSLQQSPGSGAKPQPVAASDWPETASFTIHEQLSTIPDSDNGAFIRGSCRRGELLSLYQGPIHAPVTGRVLVWLQNLFAGQNSSEYMLCLTDSYMIDGDAARRSTARIIGGSSAGLVDKCVSGALFNHPPSHVVPNAMFVSVTVDTAQYSDLLKAELNDVNWYARQPWTFDGRRYVRTAALIALCDVCNEELFVDYGFPSDAEGEFTTRRPAWYADCGGDATRA</sequence>
<dbReference type="EMBL" id="CAUYUJ010017351">
    <property type="protein sequence ID" value="CAK0874029.1"/>
    <property type="molecule type" value="Genomic_DNA"/>
</dbReference>
<name>A0ABN9VLE8_9DINO</name>
<accession>A0ABN9VLE8</accession>
<organism evidence="2 3">
    <name type="scientific">Prorocentrum cordatum</name>
    <dbReference type="NCBI Taxonomy" id="2364126"/>
    <lineage>
        <taxon>Eukaryota</taxon>
        <taxon>Sar</taxon>
        <taxon>Alveolata</taxon>
        <taxon>Dinophyceae</taxon>
        <taxon>Prorocentrales</taxon>
        <taxon>Prorocentraceae</taxon>
        <taxon>Prorocentrum</taxon>
    </lineage>
</organism>
<reference evidence="2" key="1">
    <citation type="submission" date="2023-10" db="EMBL/GenBank/DDBJ databases">
        <authorList>
            <person name="Chen Y."/>
            <person name="Shah S."/>
            <person name="Dougan E. K."/>
            <person name="Thang M."/>
            <person name="Chan C."/>
        </authorList>
    </citation>
    <scope>NUCLEOTIDE SEQUENCE [LARGE SCALE GENOMIC DNA]</scope>
</reference>
<gene>
    <name evidence="2" type="ORF">PCOR1329_LOCUS59060</name>
</gene>
<proteinExistence type="predicted"/>